<feature type="compositionally biased region" description="Basic and acidic residues" evidence="11">
    <location>
        <begin position="59"/>
        <end position="68"/>
    </location>
</feature>
<dbReference type="Pfam" id="PF03748">
    <property type="entry name" value="FliL"/>
    <property type="match status" value="1"/>
</dbReference>
<keyword evidence="13" id="KW-1185">Reference proteome</keyword>
<proteinExistence type="inferred from homology"/>
<dbReference type="GO" id="GO:0071973">
    <property type="term" value="P:bacterial-type flagellum-dependent cell motility"/>
    <property type="evidence" value="ECO:0007669"/>
    <property type="project" value="InterPro"/>
</dbReference>
<comment type="similarity">
    <text evidence="3 10">Belongs to the FliL family.</text>
</comment>
<evidence type="ECO:0000256" key="4">
    <source>
        <dbReference type="ARBA" id="ARBA00022475"/>
    </source>
</evidence>
<keyword evidence="12" id="KW-0969">Cilium</keyword>
<gene>
    <name evidence="12" type="ORF">C7I84_06785</name>
</gene>
<dbReference type="RefSeq" id="WP_106771401.1">
    <property type="nucleotide sequence ID" value="NZ_PXYK01000005.1"/>
</dbReference>
<dbReference type="InterPro" id="IPR005503">
    <property type="entry name" value="FliL"/>
</dbReference>
<dbReference type="GO" id="GO:0005886">
    <property type="term" value="C:plasma membrane"/>
    <property type="evidence" value="ECO:0007669"/>
    <property type="project" value="UniProtKB-SubCell"/>
</dbReference>
<keyword evidence="12" id="KW-0282">Flagellum</keyword>
<evidence type="ECO:0000256" key="2">
    <source>
        <dbReference type="ARBA" id="ARBA00004162"/>
    </source>
</evidence>
<evidence type="ECO:0000256" key="7">
    <source>
        <dbReference type="ARBA" id="ARBA00022779"/>
    </source>
</evidence>
<evidence type="ECO:0000256" key="9">
    <source>
        <dbReference type="ARBA" id="ARBA00023136"/>
    </source>
</evidence>
<dbReference type="Proteomes" id="UP000241229">
    <property type="component" value="Unassembled WGS sequence"/>
</dbReference>
<dbReference type="GO" id="GO:0009425">
    <property type="term" value="C:bacterial-type flagellum basal body"/>
    <property type="evidence" value="ECO:0007669"/>
    <property type="project" value="InterPro"/>
</dbReference>
<keyword evidence="6 10" id="KW-0812">Transmembrane</keyword>
<comment type="caution">
    <text evidence="12">The sequence shown here is derived from an EMBL/GenBank/DDBJ whole genome shotgun (WGS) entry which is preliminary data.</text>
</comment>
<evidence type="ECO:0000256" key="3">
    <source>
        <dbReference type="ARBA" id="ARBA00008281"/>
    </source>
</evidence>
<evidence type="ECO:0000256" key="1">
    <source>
        <dbReference type="ARBA" id="ARBA00002254"/>
    </source>
</evidence>
<protein>
    <recommendedName>
        <fullName evidence="10">Flagellar protein FliL</fullName>
    </recommendedName>
</protein>
<evidence type="ECO:0000313" key="13">
    <source>
        <dbReference type="Proteomes" id="UP000241229"/>
    </source>
</evidence>
<keyword evidence="10" id="KW-0997">Cell inner membrane</keyword>
<dbReference type="GO" id="GO:0006935">
    <property type="term" value="P:chemotaxis"/>
    <property type="evidence" value="ECO:0007669"/>
    <property type="project" value="UniProtKB-KW"/>
</dbReference>
<keyword evidence="4" id="KW-1003">Cell membrane</keyword>
<comment type="subcellular location">
    <subcellularLocation>
        <location evidence="10">Cell inner membrane</location>
    </subcellularLocation>
    <subcellularLocation>
        <location evidence="2">Cell membrane</location>
        <topology evidence="2">Single-pass membrane protein</topology>
    </subcellularLocation>
</comment>
<name>A0A2P7SLG4_9HYPH</name>
<keyword evidence="8 10" id="KW-1133">Transmembrane helix</keyword>
<accession>A0A2P7SLG4</accession>
<evidence type="ECO:0000256" key="11">
    <source>
        <dbReference type="SAM" id="MobiDB-lite"/>
    </source>
</evidence>
<evidence type="ECO:0000256" key="6">
    <source>
        <dbReference type="ARBA" id="ARBA00022692"/>
    </source>
</evidence>
<evidence type="ECO:0000256" key="10">
    <source>
        <dbReference type="RuleBase" id="RU364125"/>
    </source>
</evidence>
<dbReference type="OrthoDB" id="7908910at2"/>
<feature type="transmembrane region" description="Helical" evidence="10">
    <location>
        <begin position="16"/>
        <end position="37"/>
    </location>
</feature>
<comment type="function">
    <text evidence="1 10">Controls the rotational direction of flagella during chemotaxis.</text>
</comment>
<keyword evidence="12" id="KW-0966">Cell projection</keyword>
<feature type="region of interest" description="Disordered" evidence="11">
    <location>
        <begin position="49"/>
        <end position="68"/>
    </location>
</feature>
<reference evidence="12 13" key="1">
    <citation type="submission" date="2018-03" db="EMBL/GenBank/DDBJ databases">
        <title>The draft genome of Mesorhizobium sp. 6GN-30.</title>
        <authorList>
            <person name="Liu L."/>
            <person name="Li L."/>
            <person name="Wang T."/>
            <person name="Zhang X."/>
            <person name="Liang L."/>
        </authorList>
    </citation>
    <scope>NUCLEOTIDE SEQUENCE [LARGE SCALE GENOMIC DNA]</scope>
    <source>
        <strain evidence="12 13">6GN30</strain>
    </source>
</reference>
<dbReference type="EMBL" id="PXYK01000005">
    <property type="protein sequence ID" value="PSJ63338.1"/>
    <property type="molecule type" value="Genomic_DNA"/>
</dbReference>
<organism evidence="12 13">
    <name type="scientific">Kumtagia ephedrae</name>
    <dbReference type="NCBI Taxonomy" id="2116701"/>
    <lineage>
        <taxon>Bacteria</taxon>
        <taxon>Pseudomonadati</taxon>
        <taxon>Pseudomonadota</taxon>
        <taxon>Alphaproteobacteria</taxon>
        <taxon>Hyphomicrobiales</taxon>
        <taxon>Phyllobacteriaceae</taxon>
        <taxon>Kumtagia</taxon>
    </lineage>
</organism>
<keyword evidence="9 10" id="KW-0472">Membrane</keyword>
<evidence type="ECO:0000256" key="8">
    <source>
        <dbReference type="ARBA" id="ARBA00022989"/>
    </source>
</evidence>
<keyword evidence="7 10" id="KW-0283">Flagellar rotation</keyword>
<sequence>MAVIEQSPPPAKGPSLVAQLGALLLMTATAIGGGWFAGDYLGATTTHEETAGAPAAPHADAEGADDKGVPARPVLMPLAPMTTNLAAPSSVWVQMELALVVDAPQPPPEVIEAIHQDLFAYMRTLKMHQVEGASGYQHLKADLEERARIRSGGQVRQILIRTLLFE</sequence>
<evidence type="ECO:0000256" key="5">
    <source>
        <dbReference type="ARBA" id="ARBA00022500"/>
    </source>
</evidence>
<evidence type="ECO:0000313" key="12">
    <source>
        <dbReference type="EMBL" id="PSJ63338.1"/>
    </source>
</evidence>
<keyword evidence="5 10" id="KW-0145">Chemotaxis</keyword>
<dbReference type="AlphaFoldDB" id="A0A2P7SLG4"/>